<evidence type="ECO:0000313" key="3">
    <source>
        <dbReference type="EMBL" id="PIL22194.1"/>
    </source>
</evidence>
<keyword evidence="4" id="KW-1185">Reference proteome</keyword>
<reference evidence="3 4" key="1">
    <citation type="submission" date="2013-09" db="EMBL/GenBank/DDBJ databases">
        <title>Genome sequencing of Phaeobacter antarcticus sp. nov. SM1211.</title>
        <authorList>
            <person name="Zhang X.-Y."/>
            <person name="Liu C."/>
            <person name="Chen X.-L."/>
            <person name="Xie B.-B."/>
            <person name="Qin Q.-L."/>
            <person name="Rong J.-C."/>
            <person name="Zhang Y.-Z."/>
        </authorList>
    </citation>
    <scope>NUCLEOTIDE SEQUENCE [LARGE SCALE GENOMIC DNA]</scope>
    <source>
        <strain evidence="3 4">SM1211</strain>
    </source>
</reference>
<gene>
    <name evidence="3" type="ORF">P775_00490</name>
</gene>
<feature type="domain" description="SsuA/THI5-like" evidence="2">
    <location>
        <begin position="43"/>
        <end position="254"/>
    </location>
</feature>
<dbReference type="AlphaFoldDB" id="A0A2G8RKS7"/>
<organism evidence="3 4">
    <name type="scientific">Puniceibacterium antarcticum</name>
    <dbReference type="NCBI Taxonomy" id="1206336"/>
    <lineage>
        <taxon>Bacteria</taxon>
        <taxon>Pseudomonadati</taxon>
        <taxon>Pseudomonadota</taxon>
        <taxon>Alphaproteobacteria</taxon>
        <taxon>Rhodobacterales</taxon>
        <taxon>Paracoccaceae</taxon>
        <taxon>Puniceibacterium</taxon>
    </lineage>
</organism>
<evidence type="ECO:0000313" key="4">
    <source>
        <dbReference type="Proteomes" id="UP000231259"/>
    </source>
</evidence>
<name>A0A2G8RKS7_9RHOB</name>
<dbReference type="Gene3D" id="3.40.190.10">
    <property type="entry name" value="Periplasmic binding protein-like II"/>
    <property type="match status" value="2"/>
</dbReference>
<evidence type="ECO:0000256" key="1">
    <source>
        <dbReference type="SAM" id="SignalP"/>
    </source>
</evidence>
<proteinExistence type="predicted"/>
<evidence type="ECO:0000259" key="2">
    <source>
        <dbReference type="Pfam" id="PF09084"/>
    </source>
</evidence>
<dbReference type="OrthoDB" id="9815602at2"/>
<dbReference type="Proteomes" id="UP000231259">
    <property type="component" value="Unassembled WGS sequence"/>
</dbReference>
<dbReference type="RefSeq" id="WP_099909122.1">
    <property type="nucleotide sequence ID" value="NZ_AWWI01000012.1"/>
</dbReference>
<dbReference type="SUPFAM" id="SSF53850">
    <property type="entry name" value="Periplasmic binding protein-like II"/>
    <property type="match status" value="1"/>
</dbReference>
<dbReference type="PANTHER" id="PTHR30024">
    <property type="entry name" value="ALIPHATIC SULFONATES-BINDING PROTEIN-RELATED"/>
    <property type="match status" value="1"/>
</dbReference>
<protein>
    <submittedName>
        <fullName evidence="3">Sulfonate ABC transporter substrate-binding protein</fullName>
    </submittedName>
</protein>
<keyword evidence="1" id="KW-0732">Signal</keyword>
<feature type="chain" id="PRO_5013721925" evidence="1">
    <location>
        <begin position="25"/>
        <end position="326"/>
    </location>
</feature>
<sequence>MTYPFKTIFAVSALALAATGTAQAEEVTLRYLASHGGVNAHELAEELGYYEGTGITLENVGYAGGGPESLFALASGSVDIGSAATSAVINAIASGNDFVAAYPTNGINDEVQSIFAVLEDSPIKSIEDIVGKTIAVNTLGAHLDYTVREALHSKGLPQDAANLVVVPGPQLEQVLRSGQVDVAAFGYWQTTFEGLARNNGGVRAVFDDTDVLGEIAGGFTVLRRDWADAHPQAAQDYVEQAARALDFARENPEETREILARILEERGENPEVAKYFAGYGVREGGLPVERDVQFWIDVLVRDGVIAEGQLKADDILLVTSDQPATN</sequence>
<dbReference type="PANTHER" id="PTHR30024:SF42">
    <property type="entry name" value="ALIPHATIC SULFONATES-BINDING PROTEIN-RELATED"/>
    <property type="match status" value="1"/>
</dbReference>
<dbReference type="Pfam" id="PF09084">
    <property type="entry name" value="NMT1"/>
    <property type="match status" value="1"/>
</dbReference>
<dbReference type="InterPro" id="IPR015168">
    <property type="entry name" value="SsuA/THI5"/>
</dbReference>
<feature type="signal peptide" evidence="1">
    <location>
        <begin position="1"/>
        <end position="24"/>
    </location>
</feature>
<accession>A0A2G8RKS7</accession>
<dbReference type="EMBL" id="AWWI01000012">
    <property type="protein sequence ID" value="PIL22194.1"/>
    <property type="molecule type" value="Genomic_DNA"/>
</dbReference>
<comment type="caution">
    <text evidence="3">The sequence shown here is derived from an EMBL/GenBank/DDBJ whole genome shotgun (WGS) entry which is preliminary data.</text>
</comment>